<dbReference type="EMBL" id="LN555523">
    <property type="protein sequence ID" value="CED92867.1"/>
    <property type="molecule type" value="Genomic_DNA"/>
</dbReference>
<proteinExistence type="predicted"/>
<dbReference type="AlphaFoldDB" id="A0A1V1HYA9"/>
<keyword evidence="1" id="KW-0689">Ribosomal protein</keyword>
<evidence type="ECO:0000313" key="1">
    <source>
        <dbReference type="EMBL" id="CED92867.1"/>
    </source>
</evidence>
<dbReference type="RefSeq" id="WP_079764933.1">
    <property type="nucleotide sequence ID" value="NZ_CAOWGD010000024.1"/>
</dbReference>
<reference evidence="1 2" key="1">
    <citation type="submission" date="2014-04" db="EMBL/GenBank/DDBJ databases">
        <authorList>
            <person name="Hornung B.V."/>
        </authorList>
    </citation>
    <scope>NUCLEOTIDE SEQUENCE [LARGE SCALE GENOMIC DNA]</scope>
    <source>
        <strain evidence="1 2">CRIB</strain>
    </source>
</reference>
<dbReference type="GeneID" id="82204293"/>
<gene>
    <name evidence="1" type="ORF">CRIB_108</name>
</gene>
<keyword evidence="1" id="KW-0687">Ribonucleoprotein</keyword>
<dbReference type="KEGG" id="ril:CRIB_108"/>
<organism evidence="1 2">
    <name type="scientific">Romboutsia ilealis</name>
    <dbReference type="NCBI Taxonomy" id="1115758"/>
    <lineage>
        <taxon>Bacteria</taxon>
        <taxon>Bacillati</taxon>
        <taxon>Bacillota</taxon>
        <taxon>Clostridia</taxon>
        <taxon>Peptostreptococcales</taxon>
        <taxon>Peptostreptococcaceae</taxon>
        <taxon>Romboutsia</taxon>
    </lineage>
</organism>
<dbReference type="GO" id="GO:0005840">
    <property type="term" value="C:ribosome"/>
    <property type="evidence" value="ECO:0007669"/>
    <property type="project" value="UniProtKB-KW"/>
</dbReference>
<keyword evidence="2" id="KW-1185">Reference proteome</keyword>
<dbReference type="Proteomes" id="UP000245622">
    <property type="component" value="Chromosome 1"/>
</dbReference>
<protein>
    <submittedName>
        <fullName evidence="1">30S ribosomal protein S17</fullName>
    </submittedName>
</protein>
<sequence length="332" mass="38918">MNINKMKDLSYDELRSLYREFLYSQNISKLTINTAYTDTFYLWRKGSKDLFWNTVTATDFENEAKNSLIKALSENSTGNVKSLVNSYLSHLRRFRLLLASDGAAERSTPKHENTANRTYTRKKKMDVDVPDPSIEQVEFYLAKWDGLENYHLQEDALNKLFFELCPKNTDIIDVLLKASTLNDFYSTNIFSIYPVAKHICALDIDARLKAGDVTLVGDIQYVPIGDTEKSFYSFATKYCSHHNPLDYPIYDSYVDEVLRYFRNRDSFSDFQDGDLKDYVKFKGILIDFRAFYGLDKFSLKQIDQYVWQLGKDYFPKNYGKKKRGDKYFVFNR</sequence>
<evidence type="ECO:0000313" key="2">
    <source>
        <dbReference type="Proteomes" id="UP000245622"/>
    </source>
</evidence>
<name>A0A1V1HYA9_9FIRM</name>
<accession>A0A1V1HYA9</accession>